<reference evidence="4 5" key="1">
    <citation type="submission" date="2020-08" db="EMBL/GenBank/DDBJ databases">
        <title>Sequencing the genomes of 1000 actinobacteria strains.</title>
        <authorList>
            <person name="Klenk H.-P."/>
        </authorList>
    </citation>
    <scope>NUCLEOTIDE SEQUENCE [LARGE SCALE GENOMIC DNA]</scope>
    <source>
        <strain evidence="4 5">DSM 23040</strain>
    </source>
</reference>
<dbReference type="SUPFAM" id="SSF46955">
    <property type="entry name" value="Putative DNA-binding domain"/>
    <property type="match status" value="1"/>
</dbReference>
<evidence type="ECO:0000313" key="5">
    <source>
        <dbReference type="Proteomes" id="UP000568050"/>
    </source>
</evidence>
<organism evidence="4 5">
    <name type="scientific">Helcobacillus massiliensis</name>
    <dbReference type="NCBI Taxonomy" id="521392"/>
    <lineage>
        <taxon>Bacteria</taxon>
        <taxon>Bacillati</taxon>
        <taxon>Actinomycetota</taxon>
        <taxon>Actinomycetes</taxon>
        <taxon>Micrococcales</taxon>
        <taxon>Dermabacteraceae</taxon>
        <taxon>Helcobacillus</taxon>
    </lineage>
</organism>
<dbReference type="AlphaFoldDB" id="A0A839QTI7"/>
<name>A0A839QTI7_9MICO</name>
<feature type="domain" description="Mop" evidence="3">
    <location>
        <begin position="70"/>
        <end position="135"/>
    </location>
</feature>
<sequence length="138" mass="14284">MTQIRISRAAALLGVSDDTVRRWIDQGRLSAAKDSAGVKVVDGADLARLASDTAESAAASAGALDDRAGTRSARNRFTGLVVALRRGDVLSQVELQAGPFHVVSVITTDAVDQLGLDVGSVASALVKSTDVQIEKALL</sequence>
<dbReference type="Gene3D" id="1.10.1660.10">
    <property type="match status" value="1"/>
</dbReference>
<evidence type="ECO:0000313" key="4">
    <source>
        <dbReference type="EMBL" id="MBB3023624.1"/>
    </source>
</evidence>
<dbReference type="GO" id="GO:0015689">
    <property type="term" value="P:molybdate ion transport"/>
    <property type="evidence" value="ECO:0007669"/>
    <property type="project" value="InterPro"/>
</dbReference>
<dbReference type="RefSeq" id="WP_183376976.1">
    <property type="nucleotide sequence ID" value="NZ_CBCSFZ010000079.1"/>
</dbReference>
<dbReference type="Proteomes" id="UP000568050">
    <property type="component" value="Unassembled WGS sequence"/>
</dbReference>
<dbReference type="EMBL" id="JACHWP010000008">
    <property type="protein sequence ID" value="MBB3023624.1"/>
    <property type="molecule type" value="Genomic_DNA"/>
</dbReference>
<accession>A0A839QTI7</accession>
<proteinExistence type="predicted"/>
<dbReference type="NCBIfam" id="TIGR01764">
    <property type="entry name" value="excise"/>
    <property type="match status" value="1"/>
</dbReference>
<evidence type="ECO:0000259" key="3">
    <source>
        <dbReference type="PROSITE" id="PS51866"/>
    </source>
</evidence>
<gene>
    <name evidence="4" type="ORF">FHX50_001921</name>
</gene>
<dbReference type="SUPFAM" id="SSF50331">
    <property type="entry name" value="MOP-like"/>
    <property type="match status" value="1"/>
</dbReference>
<comment type="caution">
    <text evidence="4">The sequence shown here is derived from an EMBL/GenBank/DDBJ whole genome shotgun (WGS) entry which is preliminary data.</text>
</comment>
<dbReference type="GO" id="GO:0003677">
    <property type="term" value="F:DNA binding"/>
    <property type="evidence" value="ECO:0007669"/>
    <property type="project" value="InterPro"/>
</dbReference>
<dbReference type="InterPro" id="IPR009061">
    <property type="entry name" value="DNA-bd_dom_put_sf"/>
</dbReference>
<dbReference type="InterPro" id="IPR008995">
    <property type="entry name" value="Mo/tungstate-bd_C_term_dom"/>
</dbReference>
<dbReference type="PROSITE" id="PS51866">
    <property type="entry name" value="MOP"/>
    <property type="match status" value="1"/>
</dbReference>
<dbReference type="Pfam" id="PF03459">
    <property type="entry name" value="TOBE"/>
    <property type="match status" value="1"/>
</dbReference>
<keyword evidence="5" id="KW-1185">Reference proteome</keyword>
<dbReference type="Pfam" id="PF12728">
    <property type="entry name" value="HTH_17"/>
    <property type="match status" value="1"/>
</dbReference>
<protein>
    <submittedName>
        <fullName evidence="4">Molybdopterin-binding protein</fullName>
    </submittedName>
</protein>
<evidence type="ECO:0000256" key="2">
    <source>
        <dbReference type="PROSITE-ProRule" id="PRU01213"/>
    </source>
</evidence>
<dbReference type="Gene3D" id="2.40.50.100">
    <property type="match status" value="1"/>
</dbReference>
<dbReference type="InterPro" id="IPR010093">
    <property type="entry name" value="SinI_DNA-bd"/>
</dbReference>
<dbReference type="InterPro" id="IPR005116">
    <property type="entry name" value="Transp-assoc_OB_typ1"/>
</dbReference>
<evidence type="ECO:0000256" key="1">
    <source>
        <dbReference type="ARBA" id="ARBA00022505"/>
    </source>
</evidence>
<keyword evidence="1 2" id="KW-0500">Molybdenum</keyword>
<dbReference type="InterPro" id="IPR041657">
    <property type="entry name" value="HTH_17"/>
</dbReference>
<dbReference type="InterPro" id="IPR004606">
    <property type="entry name" value="Mop_domain"/>
</dbReference>